<keyword evidence="6" id="KW-0805">Transcription regulation</keyword>
<evidence type="ECO:0000256" key="3">
    <source>
        <dbReference type="ARBA" id="ARBA00022737"/>
    </source>
</evidence>
<feature type="domain" description="BTB" evidence="13">
    <location>
        <begin position="24"/>
        <end position="90"/>
    </location>
</feature>
<evidence type="ECO:0000256" key="9">
    <source>
        <dbReference type="ARBA" id="ARBA00023242"/>
    </source>
</evidence>
<dbReference type="SUPFAM" id="SSF54695">
    <property type="entry name" value="POZ domain"/>
    <property type="match status" value="1"/>
</dbReference>
<feature type="region of interest" description="Disordered" evidence="12">
    <location>
        <begin position="326"/>
        <end position="359"/>
    </location>
</feature>
<evidence type="ECO:0000256" key="6">
    <source>
        <dbReference type="ARBA" id="ARBA00023015"/>
    </source>
</evidence>
<dbReference type="PROSITE" id="PS50157">
    <property type="entry name" value="ZINC_FINGER_C2H2_2"/>
    <property type="match status" value="2"/>
</dbReference>
<dbReference type="PROSITE" id="PS50097">
    <property type="entry name" value="BTB"/>
    <property type="match status" value="1"/>
</dbReference>
<evidence type="ECO:0000256" key="7">
    <source>
        <dbReference type="ARBA" id="ARBA00023125"/>
    </source>
</evidence>
<dbReference type="InterPro" id="IPR011333">
    <property type="entry name" value="SKP1/BTB/POZ_sf"/>
</dbReference>
<dbReference type="SMART" id="SM00355">
    <property type="entry name" value="ZnF_C2H2"/>
    <property type="match status" value="2"/>
</dbReference>
<name>A0A1L8GDC8_XENLA</name>
<dbReference type="Xenbase" id="XB-GENE-17336929">
    <property type="gene designation" value="zbtb3.S"/>
</dbReference>
<evidence type="ECO:0000256" key="4">
    <source>
        <dbReference type="ARBA" id="ARBA00022771"/>
    </source>
</evidence>
<dbReference type="SMART" id="SM00225">
    <property type="entry name" value="BTB"/>
    <property type="match status" value="1"/>
</dbReference>
<dbReference type="FunFam" id="3.30.160.60:FF:000114">
    <property type="entry name" value="Zinc finger and BTB domain-containing protein 18"/>
    <property type="match status" value="1"/>
</dbReference>
<evidence type="ECO:0000313" key="18">
    <source>
        <dbReference type="Xenbase" id="XB-GENE-17336929"/>
    </source>
</evidence>
<keyword evidence="5" id="KW-0862">Zinc</keyword>
<comment type="subcellular location">
    <subcellularLocation>
        <location evidence="1">Nucleus</location>
    </subcellularLocation>
</comment>
<dbReference type="Gene3D" id="3.30.710.10">
    <property type="entry name" value="Potassium Channel Kv1.1, Chain A"/>
    <property type="match status" value="1"/>
</dbReference>
<organism evidence="17">
    <name type="scientific">Xenopus laevis</name>
    <name type="common">African clawed frog</name>
    <dbReference type="NCBI Taxonomy" id="8355"/>
    <lineage>
        <taxon>Eukaryota</taxon>
        <taxon>Metazoa</taxon>
        <taxon>Chordata</taxon>
        <taxon>Craniata</taxon>
        <taxon>Vertebrata</taxon>
        <taxon>Euteleostomi</taxon>
        <taxon>Amphibia</taxon>
        <taxon>Batrachia</taxon>
        <taxon>Anura</taxon>
        <taxon>Pipoidea</taxon>
        <taxon>Pipidae</taxon>
        <taxon>Xenopodinae</taxon>
        <taxon>Xenopus</taxon>
        <taxon>Xenopus</taxon>
    </lineage>
</organism>
<dbReference type="OMA" id="YPRGLVT"/>
<dbReference type="PaxDb" id="8355-A0A1L8GDC8"/>
<evidence type="ECO:0000313" key="16">
    <source>
        <dbReference type="RefSeq" id="XP_018115543.1"/>
    </source>
</evidence>
<dbReference type="CDD" id="cd18323">
    <property type="entry name" value="BTB_POZ_ZBTB3"/>
    <property type="match status" value="1"/>
</dbReference>
<dbReference type="GO" id="GO:0006357">
    <property type="term" value="P:regulation of transcription by RNA polymerase II"/>
    <property type="evidence" value="ECO:0000318"/>
    <property type="project" value="GO_Central"/>
</dbReference>
<dbReference type="AlphaFoldDB" id="A0A1L8GDC8"/>
<dbReference type="Gene3D" id="3.30.160.60">
    <property type="entry name" value="Classic Zinc Finger"/>
    <property type="match status" value="2"/>
</dbReference>
<dbReference type="InterPro" id="IPR000210">
    <property type="entry name" value="BTB/POZ_dom"/>
</dbReference>
<keyword evidence="8" id="KW-0804">Transcription</keyword>
<sequence length="709" mass="76949">MEFPDHSRRILHSLRDQQLQGFLCDCQVLVGTAHFLAHRSVLASCSPFFHMSCRERPDTRDLTLNNQIVTAPAFSLLLNFMYCGRLSFQEAPAEDVLAAASYLHMDEVVRVCKKKLQGRAPAEADSTRREEESSTAYHLAEREDVKLGQQGIECEQSGTRNVAFQGDEAEGSEQKVPGNAVYQIQEGAGSSRFQRQEAGGTGQRVAGSFGYQAQEVSGNRPRAAVNSRLEAHTIVEGGQEVAGSSGLGIQEGTGSGQVVAGSARGQGQQLSLSHQEVAGTSRFEVPKRTENEQPIPESVRFQQHDAPQSTVTLPTHRYPTEIQDTCASTQAAPSRNSPKRQEPAGSTQGTMGGSRYSLPSQESVHINNQVLTMPRMSLENHTEAGTTLSVSGSFRYSLQTSEPAGSTMATPATSRYCVQSPQFAGNAAVQPGASRIPLQAQEPTGSMQLAPARPRYTPQVQEPTGSISTPPGLSRYFLQSPESAGTTQAVAGTSRYPFPTSASLIEKQREEGDCAKSELTVTTTTQPGMETAAASSPCSSTGSEVHSGVTVKVEAIVISDEECDRGAGSFKRHDFEEEEEEGEAESSYLPYHMIAVPGGHQPGYGTLLPPSIHAETMYLQDFEGHPGFPLFPEDVPTCKTCGKTFSCSYTLRRHATVHTRERPYECRYCLRSYTQSGDLYRHIRKAHSQLEPSLKKPKGEMEPAPPNLP</sequence>
<dbReference type="PANTHER" id="PTHR24394:SF19">
    <property type="entry name" value="ZINC FINGER AND BTB DOMAIN-CONTAINING PROTEIN 3"/>
    <property type="match status" value="1"/>
</dbReference>
<gene>
    <name evidence="16 17 18" type="primary">zbtb3.S</name>
</gene>
<evidence type="ECO:0000256" key="11">
    <source>
        <dbReference type="PROSITE-ProRule" id="PRU00042"/>
    </source>
</evidence>
<evidence type="ECO:0000256" key="2">
    <source>
        <dbReference type="ARBA" id="ARBA00022723"/>
    </source>
</evidence>
<dbReference type="GO" id="GO:0000981">
    <property type="term" value="F:DNA-binding transcription factor activity, RNA polymerase II-specific"/>
    <property type="evidence" value="ECO:0000318"/>
    <property type="project" value="GO_Central"/>
</dbReference>
<dbReference type="STRING" id="8355.A0A1L8GDC8"/>
<evidence type="ECO:0000256" key="8">
    <source>
        <dbReference type="ARBA" id="ARBA00023163"/>
    </source>
</evidence>
<dbReference type="PANTHER" id="PTHR24394">
    <property type="entry name" value="ZINC FINGER PROTEIN"/>
    <property type="match status" value="1"/>
</dbReference>
<dbReference type="RefSeq" id="XP_018115544.1">
    <property type="nucleotide sequence ID" value="XM_018260055.2"/>
</dbReference>
<dbReference type="Pfam" id="PF00096">
    <property type="entry name" value="zf-C2H2"/>
    <property type="match status" value="1"/>
</dbReference>
<dbReference type="Proteomes" id="UP000186698">
    <property type="component" value="Chromosome 4S"/>
</dbReference>
<dbReference type="InterPro" id="IPR013087">
    <property type="entry name" value="Znf_C2H2_type"/>
</dbReference>
<dbReference type="RefSeq" id="XP_018115543.1">
    <property type="nucleotide sequence ID" value="XM_018260054.2"/>
</dbReference>
<reference evidence="16 17" key="1">
    <citation type="submission" date="2022-04" db="UniProtKB">
        <authorList>
            <consortium name="RefSeq"/>
        </authorList>
    </citation>
    <scope>IDENTIFICATION</scope>
    <source>
        <strain evidence="16 17">J_2021</strain>
        <tissue evidence="16 17">Erythrocytes</tissue>
    </source>
</reference>
<dbReference type="Pfam" id="PF00651">
    <property type="entry name" value="BTB"/>
    <property type="match status" value="1"/>
</dbReference>
<dbReference type="FunFam" id="3.30.160.60:FF:000892">
    <property type="entry name" value="zinc finger and BTB domain-containing protein 3"/>
    <property type="match status" value="1"/>
</dbReference>
<keyword evidence="15" id="KW-1185">Reference proteome</keyword>
<dbReference type="KEGG" id="xla:108715160"/>
<dbReference type="GeneID" id="108715160"/>
<evidence type="ECO:0000256" key="1">
    <source>
        <dbReference type="ARBA" id="ARBA00004123"/>
    </source>
</evidence>
<feature type="domain" description="C2H2-type" evidence="14">
    <location>
        <begin position="636"/>
        <end position="663"/>
    </location>
</feature>
<keyword evidence="7" id="KW-0238">DNA-binding</keyword>
<evidence type="ECO:0000256" key="10">
    <source>
        <dbReference type="ARBA" id="ARBA00060295"/>
    </source>
</evidence>
<keyword evidence="2" id="KW-0479">Metal-binding</keyword>
<evidence type="ECO:0000256" key="12">
    <source>
        <dbReference type="SAM" id="MobiDB-lite"/>
    </source>
</evidence>
<evidence type="ECO:0000259" key="13">
    <source>
        <dbReference type="PROSITE" id="PS50097"/>
    </source>
</evidence>
<dbReference type="CTD" id="108715160"/>
<evidence type="ECO:0000313" key="17">
    <source>
        <dbReference type="RefSeq" id="XP_018115544.1"/>
    </source>
</evidence>
<dbReference type="PROSITE" id="PS00028">
    <property type="entry name" value="ZINC_FINGER_C2H2_1"/>
    <property type="match status" value="2"/>
</dbReference>
<dbReference type="AGR" id="Xenbase:XB-GENE-17336929"/>
<dbReference type="InterPro" id="IPR036236">
    <property type="entry name" value="Znf_C2H2_sf"/>
</dbReference>
<dbReference type="GO" id="GO:0005634">
    <property type="term" value="C:nucleus"/>
    <property type="evidence" value="ECO:0000318"/>
    <property type="project" value="GO_Central"/>
</dbReference>
<evidence type="ECO:0000313" key="15">
    <source>
        <dbReference type="Proteomes" id="UP000186698"/>
    </source>
</evidence>
<feature type="compositionally biased region" description="Polar residues" evidence="12">
    <location>
        <begin position="326"/>
        <end position="336"/>
    </location>
</feature>
<keyword evidence="9" id="KW-0539">Nucleus</keyword>
<feature type="domain" description="C2H2-type" evidence="14">
    <location>
        <begin position="664"/>
        <end position="692"/>
    </location>
</feature>
<protein>
    <submittedName>
        <fullName evidence="16 17">Zinc finger and BTB domain-containing protein 3</fullName>
    </submittedName>
</protein>
<feature type="region of interest" description="Disordered" evidence="12">
    <location>
        <begin position="688"/>
        <end position="709"/>
    </location>
</feature>
<dbReference type="OrthoDB" id="6077919at2759"/>
<dbReference type="GO" id="GO:0008270">
    <property type="term" value="F:zinc ion binding"/>
    <property type="evidence" value="ECO:0007669"/>
    <property type="project" value="UniProtKB-KW"/>
</dbReference>
<proteinExistence type="predicted"/>
<dbReference type="Bgee" id="108715160">
    <property type="expression patterns" value="Expressed in blastula and 18 other cell types or tissues"/>
</dbReference>
<evidence type="ECO:0000256" key="5">
    <source>
        <dbReference type="ARBA" id="ARBA00022833"/>
    </source>
</evidence>
<dbReference type="GO" id="GO:0003677">
    <property type="term" value="F:DNA binding"/>
    <property type="evidence" value="ECO:0007669"/>
    <property type="project" value="UniProtKB-KW"/>
</dbReference>
<dbReference type="FunFam" id="3.30.710.10:FF:000021">
    <property type="entry name" value="Zinc finger and BTB domain-containing protein 18"/>
    <property type="match status" value="1"/>
</dbReference>
<evidence type="ECO:0000259" key="14">
    <source>
        <dbReference type="PROSITE" id="PS50157"/>
    </source>
</evidence>
<keyword evidence="3" id="KW-0677">Repeat</keyword>
<keyword evidence="4 11" id="KW-0863">Zinc-finger</keyword>
<accession>A0A1L8GDC8</accession>
<dbReference type="SUPFAM" id="SSF57667">
    <property type="entry name" value="beta-beta-alpha zinc fingers"/>
    <property type="match status" value="1"/>
</dbReference>
<comment type="function">
    <text evidence="10">Transcriptional repressor that plays a role in various developmental processes. Specifically binds the consensus DNA sequence 5'-[AC]ACATCTG[GT][AC]-3' which contains the E box core, and acts by recruiting chromatin remodeling multiprotein complexes.</text>
</comment>